<dbReference type="InterPro" id="IPR018376">
    <property type="entry name" value="Enoyl-CoA_hyd/isom_CS"/>
</dbReference>
<organism evidence="7 8">
    <name type="scientific">Antrihabitans stalagmiti</name>
    <dbReference type="NCBI Taxonomy" id="2799499"/>
    <lineage>
        <taxon>Bacteria</taxon>
        <taxon>Bacillati</taxon>
        <taxon>Actinomycetota</taxon>
        <taxon>Actinomycetes</taxon>
        <taxon>Mycobacteriales</taxon>
        <taxon>Nocardiaceae</taxon>
        <taxon>Antrihabitans</taxon>
    </lineage>
</organism>
<dbReference type="GO" id="GO:0004300">
    <property type="term" value="F:enoyl-CoA hydratase activity"/>
    <property type="evidence" value="ECO:0007669"/>
    <property type="project" value="UniProtKB-EC"/>
</dbReference>
<comment type="function">
    <text evidence="1">Could possibly oxidize fatty acids using specific components.</text>
</comment>
<dbReference type="Pfam" id="PF00378">
    <property type="entry name" value="ECH_1"/>
    <property type="match status" value="1"/>
</dbReference>
<dbReference type="InterPro" id="IPR001753">
    <property type="entry name" value="Enoyl-CoA_hydra/iso"/>
</dbReference>
<sequence>MSKIRTERDGRVLTATISNPPYNFLTGEIMKELHELLLEINGDRSIGTVVLASDLDGIFISHFDVRELAVAPDVPMDQGVPHAVASGTLRLQGVIEQIPGARNALSKTAAAAVSDLLHFHETCALMQRIDKVLIASINGRALGGGSELALACDIRIMAQGPFQIGQPEVLIGIIPGGGGTQRLPRAIGHGRALELLLEGRPLSPMEALDIGYVNHVVAPGDLVEFTNITAHRLSRRSNDAVAAIKRTVNGDASLAKGLHAERSAFLSTVSSKSARTAMRAYIDHIDALEAAGEDLSIESLGQWLDGTAYDFNA</sequence>
<dbReference type="InterPro" id="IPR029045">
    <property type="entry name" value="ClpP/crotonase-like_dom_sf"/>
</dbReference>
<comment type="catalytic activity">
    <reaction evidence="4">
        <text>a (3S)-3-hydroxyacyl-CoA = a (2E)-enoyl-CoA + H2O</text>
        <dbReference type="Rhea" id="RHEA:16105"/>
        <dbReference type="ChEBI" id="CHEBI:15377"/>
        <dbReference type="ChEBI" id="CHEBI:57318"/>
        <dbReference type="ChEBI" id="CHEBI:58856"/>
        <dbReference type="EC" id="4.2.1.17"/>
    </reaction>
</comment>
<keyword evidence="8" id="KW-1185">Reference proteome</keyword>
<name>A0A934NRB8_9NOCA</name>
<dbReference type="PROSITE" id="PS00166">
    <property type="entry name" value="ENOYL_COA_HYDRATASE"/>
    <property type="match status" value="1"/>
</dbReference>
<dbReference type="SUPFAM" id="SSF52096">
    <property type="entry name" value="ClpP/crotonase"/>
    <property type="match status" value="1"/>
</dbReference>
<evidence type="ECO:0000313" key="8">
    <source>
        <dbReference type="Proteomes" id="UP000655868"/>
    </source>
</evidence>
<protein>
    <submittedName>
        <fullName evidence="7">Enoyl-CoA hydratase/isomerase family protein</fullName>
    </submittedName>
</protein>
<evidence type="ECO:0000256" key="6">
    <source>
        <dbReference type="RuleBase" id="RU003707"/>
    </source>
</evidence>
<evidence type="ECO:0000256" key="5">
    <source>
        <dbReference type="ARBA" id="ARBA00023717"/>
    </source>
</evidence>
<evidence type="ECO:0000313" key="7">
    <source>
        <dbReference type="EMBL" id="MBJ8339880.1"/>
    </source>
</evidence>
<dbReference type="EMBL" id="JAEMNV010000004">
    <property type="protein sequence ID" value="MBJ8339880.1"/>
    <property type="molecule type" value="Genomic_DNA"/>
</dbReference>
<dbReference type="Gene3D" id="3.90.226.10">
    <property type="entry name" value="2-enoyl-CoA Hydratase, Chain A, domain 1"/>
    <property type="match status" value="1"/>
</dbReference>
<dbReference type="PANTHER" id="PTHR11941:SF54">
    <property type="entry name" value="ENOYL-COA HYDRATASE, MITOCHONDRIAL"/>
    <property type="match status" value="1"/>
</dbReference>
<comment type="catalytic activity">
    <reaction evidence="5">
        <text>a 4-saturated-(3S)-3-hydroxyacyl-CoA = a (3E)-enoyl-CoA + H2O</text>
        <dbReference type="Rhea" id="RHEA:20724"/>
        <dbReference type="ChEBI" id="CHEBI:15377"/>
        <dbReference type="ChEBI" id="CHEBI:58521"/>
        <dbReference type="ChEBI" id="CHEBI:137480"/>
        <dbReference type="EC" id="4.2.1.17"/>
    </reaction>
</comment>
<evidence type="ECO:0000256" key="1">
    <source>
        <dbReference type="ARBA" id="ARBA00002994"/>
    </source>
</evidence>
<dbReference type="RefSeq" id="WP_199704663.1">
    <property type="nucleotide sequence ID" value="NZ_JAEMNV010000004.1"/>
</dbReference>
<dbReference type="Proteomes" id="UP000655868">
    <property type="component" value="Unassembled WGS sequence"/>
</dbReference>
<proteinExistence type="inferred from homology"/>
<evidence type="ECO:0000256" key="2">
    <source>
        <dbReference type="ARBA" id="ARBA00005254"/>
    </source>
</evidence>
<gene>
    <name evidence="7" type="ORF">JGU71_13370</name>
</gene>
<evidence type="ECO:0000256" key="4">
    <source>
        <dbReference type="ARBA" id="ARBA00023709"/>
    </source>
</evidence>
<dbReference type="AlphaFoldDB" id="A0A934NRB8"/>
<dbReference type="CDD" id="cd06558">
    <property type="entry name" value="crotonase-like"/>
    <property type="match status" value="1"/>
</dbReference>
<reference evidence="7" key="1">
    <citation type="submission" date="2020-12" db="EMBL/GenBank/DDBJ databases">
        <title>Antrihabitans popcorni sp. nov. and Antrihabitans auranticaus sp. nov., isolated from a larva cave.</title>
        <authorList>
            <person name="Lee S.D."/>
            <person name="Kim I.S."/>
        </authorList>
    </citation>
    <scope>NUCLEOTIDE SEQUENCE</scope>
    <source>
        <strain evidence="7">YC3-6</strain>
    </source>
</reference>
<keyword evidence="3" id="KW-0276">Fatty acid metabolism</keyword>
<evidence type="ECO:0000256" key="3">
    <source>
        <dbReference type="ARBA" id="ARBA00022832"/>
    </source>
</evidence>
<keyword evidence="3" id="KW-0443">Lipid metabolism</keyword>
<comment type="similarity">
    <text evidence="2 6">Belongs to the enoyl-CoA hydratase/isomerase family.</text>
</comment>
<dbReference type="GO" id="GO:0006635">
    <property type="term" value="P:fatty acid beta-oxidation"/>
    <property type="evidence" value="ECO:0007669"/>
    <property type="project" value="TreeGrafter"/>
</dbReference>
<comment type="caution">
    <text evidence="7">The sequence shown here is derived from an EMBL/GenBank/DDBJ whole genome shotgun (WGS) entry which is preliminary data.</text>
</comment>
<dbReference type="PANTHER" id="PTHR11941">
    <property type="entry name" value="ENOYL-COA HYDRATASE-RELATED"/>
    <property type="match status" value="1"/>
</dbReference>
<accession>A0A934NRB8</accession>